<dbReference type="PANTHER" id="PTHR45181:SF4">
    <property type="entry name" value="HEAT SHOCK PROTEIN DNAJ WITH TETRATRICOPEPTIDE REPEAT-CONTAINING PROTEIN"/>
    <property type="match status" value="1"/>
</dbReference>
<gene>
    <name evidence="2" type="ORF">ILEXP_LOCUS54664</name>
</gene>
<name>A0ABC8UTF0_9AQUA</name>
<dbReference type="InterPro" id="IPR011990">
    <property type="entry name" value="TPR-like_helical_dom_sf"/>
</dbReference>
<evidence type="ECO:0000259" key="1">
    <source>
        <dbReference type="PROSITE" id="PS50076"/>
    </source>
</evidence>
<dbReference type="InterPro" id="IPR019734">
    <property type="entry name" value="TPR_rpt"/>
</dbReference>
<keyword evidence="3" id="KW-1185">Reference proteome</keyword>
<dbReference type="PANTHER" id="PTHR45181">
    <property type="entry name" value="HEAT SHOCK PROTEIN DNAJ WITH TETRATRICOPEPTIDE REPEAT-CONTAINING PROTEIN"/>
    <property type="match status" value="1"/>
</dbReference>
<dbReference type="Pfam" id="PF00226">
    <property type="entry name" value="DnaJ"/>
    <property type="match status" value="1"/>
</dbReference>
<dbReference type="Gene3D" id="1.10.287.110">
    <property type="entry name" value="DnaJ domain"/>
    <property type="match status" value="1"/>
</dbReference>
<dbReference type="SMART" id="SM00028">
    <property type="entry name" value="TPR"/>
    <property type="match status" value="4"/>
</dbReference>
<dbReference type="PROSITE" id="PS50076">
    <property type="entry name" value="DNAJ_2"/>
    <property type="match status" value="1"/>
</dbReference>
<protein>
    <recommendedName>
        <fullName evidence="1">J domain-containing protein</fullName>
    </recommendedName>
</protein>
<dbReference type="InterPro" id="IPR001623">
    <property type="entry name" value="DnaJ_domain"/>
</dbReference>
<dbReference type="PROSITE" id="PS00636">
    <property type="entry name" value="DNAJ_1"/>
    <property type="match status" value="1"/>
</dbReference>
<dbReference type="AlphaFoldDB" id="A0ABC8UTF0"/>
<feature type="domain" description="J" evidence="1">
    <location>
        <begin position="301"/>
        <end position="386"/>
    </location>
</feature>
<dbReference type="EMBL" id="CAUOFW020008946">
    <property type="protein sequence ID" value="CAK9184346.1"/>
    <property type="molecule type" value="Genomic_DNA"/>
</dbReference>
<proteinExistence type="predicted"/>
<dbReference type="Proteomes" id="UP001642360">
    <property type="component" value="Unassembled WGS sequence"/>
</dbReference>
<evidence type="ECO:0000313" key="3">
    <source>
        <dbReference type="Proteomes" id="UP001642360"/>
    </source>
</evidence>
<dbReference type="InterPro" id="IPR018253">
    <property type="entry name" value="DnaJ_domain_CS"/>
</dbReference>
<evidence type="ECO:0000313" key="2">
    <source>
        <dbReference type="EMBL" id="CAK9184346.1"/>
    </source>
</evidence>
<accession>A0ABC8UTF0</accession>
<dbReference type="SMART" id="SM00271">
    <property type="entry name" value="DnaJ"/>
    <property type="match status" value="1"/>
</dbReference>
<reference evidence="2 3" key="1">
    <citation type="submission" date="2024-02" db="EMBL/GenBank/DDBJ databases">
        <authorList>
            <person name="Vignale AGUSTIN F."/>
            <person name="Sosa J E."/>
            <person name="Modenutti C."/>
        </authorList>
    </citation>
    <scope>NUCLEOTIDE SEQUENCE [LARGE SCALE GENOMIC DNA]</scope>
</reference>
<dbReference type="CDD" id="cd06257">
    <property type="entry name" value="DnaJ"/>
    <property type="match status" value="1"/>
</dbReference>
<organism evidence="2 3">
    <name type="scientific">Ilex paraguariensis</name>
    <name type="common">yerba mate</name>
    <dbReference type="NCBI Taxonomy" id="185542"/>
    <lineage>
        <taxon>Eukaryota</taxon>
        <taxon>Viridiplantae</taxon>
        <taxon>Streptophyta</taxon>
        <taxon>Embryophyta</taxon>
        <taxon>Tracheophyta</taxon>
        <taxon>Spermatophyta</taxon>
        <taxon>Magnoliopsida</taxon>
        <taxon>eudicotyledons</taxon>
        <taxon>Gunneridae</taxon>
        <taxon>Pentapetalae</taxon>
        <taxon>asterids</taxon>
        <taxon>campanulids</taxon>
        <taxon>Aquifoliales</taxon>
        <taxon>Aquifoliaceae</taxon>
        <taxon>Ilex</taxon>
    </lineage>
</organism>
<dbReference type="SUPFAM" id="SSF46565">
    <property type="entry name" value="Chaperone J-domain"/>
    <property type="match status" value="1"/>
</dbReference>
<comment type="caution">
    <text evidence="2">The sequence shown here is derived from an EMBL/GenBank/DDBJ whole genome shotgun (WGS) entry which is preliminary data.</text>
</comment>
<dbReference type="Gene3D" id="1.25.40.10">
    <property type="entry name" value="Tetratricopeptide repeat domain"/>
    <property type="match status" value="1"/>
</dbReference>
<sequence>MNVAKVSECMKQSAEFLQRRTSSDAECALGVIAEALMISTCSEKLLETKADALFMLRKYEEVIQLCEQTLNSAESNTLTTGACQSMNLDGSVLQRSSSFRLWRWSLIVKSYFHLGRLGESLDFLKRQEGPLPGMERSQNKTLESLIPLAGTVRDLLRHKAAGNEAFQSGKHADAIEHYTTAILCNVESRPFAAICFCNRAAAYRAMGQIMDAIADCSLAMALDENYLKAISRRATLFDMIRDYGQAALDLRRLVSLLTKQVEDKANQSGQSDKMNCINELKQTQVKLSVMEEESRKEITLNMYLILGIDPSAATSEIKKAYRKAALRHHPDKAGQSLARRENGDDVLWKQIAEEVHKDADRLFKMIGEAYAVLSDPTKRLRYDIEEEMRSAHNRGY</sequence>
<dbReference type="SUPFAM" id="SSF48452">
    <property type="entry name" value="TPR-like"/>
    <property type="match status" value="1"/>
</dbReference>
<dbReference type="InterPro" id="IPR036869">
    <property type="entry name" value="J_dom_sf"/>
</dbReference>
<dbReference type="PRINTS" id="PR00625">
    <property type="entry name" value="JDOMAIN"/>
</dbReference>